<dbReference type="RefSeq" id="WP_137092342.1">
    <property type="nucleotide sequence ID" value="NZ_CP028923.1"/>
</dbReference>
<dbReference type="Proteomes" id="UP000298616">
    <property type="component" value="Chromosome"/>
</dbReference>
<keyword evidence="3 5" id="KW-1133">Transmembrane helix</keyword>
<feature type="transmembrane region" description="Helical" evidence="5">
    <location>
        <begin position="20"/>
        <end position="37"/>
    </location>
</feature>
<dbReference type="PANTHER" id="PTHR21016">
    <property type="entry name" value="BETA-AMYLOID BINDING PROTEIN-RELATED"/>
    <property type="match status" value="1"/>
</dbReference>
<dbReference type="AlphaFoldDB" id="A0A4D7JLL6"/>
<sequence>MNIHQINNKHILFGKIKSPGVAYLCWFILGCHYAYLGRWGVQILYWITFGGLGIWAIIDIFLIPSKVENYNREIYMRLEQLEKQEKNDEFEQLKSLKNN</sequence>
<keyword evidence="4 5" id="KW-0472">Membrane</keyword>
<accession>A0A4D7JLL6</accession>
<proteinExistence type="predicted"/>
<keyword evidence="8" id="KW-1185">Reference proteome</keyword>
<dbReference type="InterPro" id="IPR050932">
    <property type="entry name" value="TM2D1-3-like"/>
</dbReference>
<evidence type="ECO:0000256" key="5">
    <source>
        <dbReference type="SAM" id="Phobius"/>
    </source>
</evidence>
<dbReference type="GO" id="GO:0016020">
    <property type="term" value="C:membrane"/>
    <property type="evidence" value="ECO:0007669"/>
    <property type="project" value="UniProtKB-SubCell"/>
</dbReference>
<protein>
    <submittedName>
        <fullName evidence="7">TM2 domain-containing protein</fullName>
    </submittedName>
</protein>
<comment type="subcellular location">
    <subcellularLocation>
        <location evidence="1">Membrane</location>
        <topology evidence="1">Multi-pass membrane protein</topology>
    </subcellularLocation>
</comment>
<dbReference type="PANTHER" id="PTHR21016:SF25">
    <property type="entry name" value="TM2 DOMAIN-CONTAINING PROTEIN DDB_G0277895-RELATED"/>
    <property type="match status" value="1"/>
</dbReference>
<evidence type="ECO:0000259" key="6">
    <source>
        <dbReference type="Pfam" id="PF05154"/>
    </source>
</evidence>
<dbReference type="EMBL" id="CP028923">
    <property type="protein sequence ID" value="QCK16749.1"/>
    <property type="molecule type" value="Genomic_DNA"/>
</dbReference>
<evidence type="ECO:0000256" key="4">
    <source>
        <dbReference type="ARBA" id="ARBA00023136"/>
    </source>
</evidence>
<evidence type="ECO:0000313" key="8">
    <source>
        <dbReference type="Proteomes" id="UP000298616"/>
    </source>
</evidence>
<reference evidence="7 8" key="1">
    <citation type="submission" date="2018-04" db="EMBL/GenBank/DDBJ databases">
        <title>Complete genome uncultured novel isolate.</title>
        <authorList>
            <person name="Merlino G."/>
        </authorList>
    </citation>
    <scope>NUCLEOTIDE SEQUENCE [LARGE SCALE GENOMIC DNA]</scope>
    <source>
        <strain evidence="8">R1DC9</strain>
    </source>
</reference>
<dbReference type="KEGG" id="fpf:DCC35_19435"/>
<name>A0A4D7JLL6_9BACT</name>
<organism evidence="7 8">
    <name type="scientific">Mangrovivirga cuniculi</name>
    <dbReference type="NCBI Taxonomy" id="2715131"/>
    <lineage>
        <taxon>Bacteria</taxon>
        <taxon>Pseudomonadati</taxon>
        <taxon>Bacteroidota</taxon>
        <taxon>Cytophagia</taxon>
        <taxon>Cytophagales</taxon>
        <taxon>Mangrovivirgaceae</taxon>
        <taxon>Mangrovivirga</taxon>
    </lineage>
</organism>
<evidence type="ECO:0000313" key="7">
    <source>
        <dbReference type="EMBL" id="QCK16749.1"/>
    </source>
</evidence>
<feature type="transmembrane region" description="Helical" evidence="5">
    <location>
        <begin position="43"/>
        <end position="63"/>
    </location>
</feature>
<feature type="domain" description="TM2" evidence="6">
    <location>
        <begin position="17"/>
        <end position="61"/>
    </location>
</feature>
<evidence type="ECO:0000256" key="2">
    <source>
        <dbReference type="ARBA" id="ARBA00022692"/>
    </source>
</evidence>
<evidence type="ECO:0000256" key="1">
    <source>
        <dbReference type="ARBA" id="ARBA00004141"/>
    </source>
</evidence>
<dbReference type="OrthoDB" id="9816361at2"/>
<gene>
    <name evidence="7" type="ORF">DCC35_19435</name>
</gene>
<evidence type="ECO:0000256" key="3">
    <source>
        <dbReference type="ARBA" id="ARBA00022989"/>
    </source>
</evidence>
<dbReference type="Pfam" id="PF05154">
    <property type="entry name" value="TM2"/>
    <property type="match status" value="1"/>
</dbReference>
<keyword evidence="2 5" id="KW-0812">Transmembrane</keyword>
<dbReference type="InterPro" id="IPR007829">
    <property type="entry name" value="TM2"/>
</dbReference>